<dbReference type="RefSeq" id="WP_117983906.1">
    <property type="nucleotide sequence ID" value="NZ_DBGCSG010000071.1"/>
</dbReference>
<accession>A0A374MJN2</accession>
<proteinExistence type="predicted"/>
<evidence type="ECO:0000313" key="4">
    <source>
        <dbReference type="EMBL" id="RHN17180.1"/>
    </source>
</evidence>
<dbReference type="Proteomes" id="UP000283497">
    <property type="component" value="Unassembled WGS sequence"/>
</dbReference>
<dbReference type="Proteomes" id="UP000283700">
    <property type="component" value="Unassembled WGS sequence"/>
</dbReference>
<evidence type="ECO:0000313" key="3">
    <source>
        <dbReference type="EMBL" id="RHK39442.1"/>
    </source>
</evidence>
<feature type="transmembrane region" description="Helical" evidence="1">
    <location>
        <begin position="50"/>
        <end position="72"/>
    </location>
</feature>
<evidence type="ECO:0000313" key="7">
    <source>
        <dbReference type="Proteomes" id="UP000283700"/>
    </source>
</evidence>
<feature type="transmembrane region" description="Helical" evidence="1">
    <location>
        <begin position="84"/>
        <end position="105"/>
    </location>
</feature>
<dbReference type="EMBL" id="QRNJ01000025">
    <property type="protein sequence ID" value="RHK39442.1"/>
    <property type="molecule type" value="Genomic_DNA"/>
</dbReference>
<dbReference type="EMBL" id="QSOE01000296">
    <property type="protein sequence ID" value="RGI71699.1"/>
    <property type="molecule type" value="Genomic_DNA"/>
</dbReference>
<keyword evidence="1" id="KW-0472">Membrane</keyword>
<name>A0A374MJN2_9FIRM</name>
<organism evidence="2 5">
    <name type="scientific">Anaerobutyricum hallii</name>
    <dbReference type="NCBI Taxonomy" id="39488"/>
    <lineage>
        <taxon>Bacteria</taxon>
        <taxon>Bacillati</taxon>
        <taxon>Bacillota</taxon>
        <taxon>Clostridia</taxon>
        <taxon>Lachnospirales</taxon>
        <taxon>Lachnospiraceae</taxon>
        <taxon>Anaerobutyricum</taxon>
    </lineage>
</organism>
<evidence type="ECO:0000313" key="5">
    <source>
        <dbReference type="Proteomes" id="UP000262524"/>
    </source>
</evidence>
<dbReference type="EMBL" id="QRQO01000003">
    <property type="protein sequence ID" value="RHN17180.1"/>
    <property type="molecule type" value="Genomic_DNA"/>
</dbReference>
<reference evidence="5 6" key="1">
    <citation type="submission" date="2018-08" db="EMBL/GenBank/DDBJ databases">
        <title>A genome reference for cultivated species of the human gut microbiota.</title>
        <authorList>
            <person name="Zou Y."/>
            <person name="Xue W."/>
            <person name="Luo G."/>
        </authorList>
    </citation>
    <scope>NUCLEOTIDE SEQUENCE [LARGE SCALE GENOMIC DNA]</scope>
    <source>
        <strain evidence="4 7">AF31-17AC</strain>
        <strain evidence="3 6">AF45-14BH</strain>
        <strain evidence="2 5">TM10-1AC</strain>
    </source>
</reference>
<protein>
    <submittedName>
        <fullName evidence="2">Uncharacterized protein</fullName>
    </submittedName>
</protein>
<feature type="transmembrane region" description="Helical" evidence="1">
    <location>
        <begin position="21"/>
        <end position="44"/>
    </location>
</feature>
<keyword evidence="1" id="KW-0812">Transmembrane</keyword>
<gene>
    <name evidence="3" type="ORF">DW068_07595</name>
    <name evidence="4" type="ORF">DWZ29_01600</name>
    <name evidence="2" type="ORF">DXD91_16880</name>
</gene>
<keyword evidence="1" id="KW-1133">Transmembrane helix</keyword>
<comment type="caution">
    <text evidence="2">The sequence shown here is derived from an EMBL/GenBank/DDBJ whole genome shotgun (WGS) entry which is preliminary data.</text>
</comment>
<evidence type="ECO:0000313" key="2">
    <source>
        <dbReference type="EMBL" id="RGI71699.1"/>
    </source>
</evidence>
<dbReference type="Proteomes" id="UP000262524">
    <property type="component" value="Unassembled WGS sequence"/>
</dbReference>
<dbReference type="AlphaFoldDB" id="A0A374MJN2"/>
<evidence type="ECO:0000313" key="6">
    <source>
        <dbReference type="Proteomes" id="UP000283497"/>
    </source>
</evidence>
<feature type="transmembrane region" description="Helical" evidence="1">
    <location>
        <begin position="125"/>
        <end position="147"/>
    </location>
</feature>
<sequence>MAKNKEPLTYRQNVSRQEAYRIIKAVGCPLAIFALALFTISSFANFGTKLICPASGAMWIMGVIVATAMPSMRNATLVHSMTTITIYFLALLGLKMVLGVVSGVSAEMIAASYNQVIPTATGNTIPGYIQNLLWFTAVLLPVGEISYQAKQFFQFKKTQNREKTFNRVRGLRDNGRGNAVHR</sequence>
<evidence type="ECO:0000256" key="1">
    <source>
        <dbReference type="SAM" id="Phobius"/>
    </source>
</evidence>